<dbReference type="Gene3D" id="1.10.10.60">
    <property type="entry name" value="Homeodomain-like"/>
    <property type="match status" value="1"/>
</dbReference>
<evidence type="ECO:0000313" key="1">
    <source>
        <dbReference type="EMBL" id="MFD2638371.1"/>
    </source>
</evidence>
<sequence>MSIHIALGDYNLDFTDQELTQFKDMWKEEWSVNDIAKRLKRDTVEIIVLVMDQWLSNQIAPRNRGIF</sequence>
<dbReference type="RefSeq" id="WP_054751407.1">
    <property type="nucleotide sequence ID" value="NZ_JBHUMZ010000016.1"/>
</dbReference>
<dbReference type="EMBL" id="JBHUMZ010000016">
    <property type="protein sequence ID" value="MFD2638371.1"/>
    <property type="molecule type" value="Genomic_DNA"/>
</dbReference>
<dbReference type="Proteomes" id="UP001597452">
    <property type="component" value="Unassembled WGS sequence"/>
</dbReference>
<organism evidence="1 2">
    <name type="scientific">Piscibacillus salipiscarius</name>
    <dbReference type="NCBI Taxonomy" id="299480"/>
    <lineage>
        <taxon>Bacteria</taxon>
        <taxon>Bacillati</taxon>
        <taxon>Bacillota</taxon>
        <taxon>Bacilli</taxon>
        <taxon>Bacillales</taxon>
        <taxon>Bacillaceae</taxon>
        <taxon>Piscibacillus</taxon>
    </lineage>
</organism>
<proteinExistence type="predicted"/>
<protein>
    <recommendedName>
        <fullName evidence="3">Helix-turn-helix domain containing protein</fullName>
    </recommendedName>
</protein>
<evidence type="ECO:0000313" key="2">
    <source>
        <dbReference type="Proteomes" id="UP001597452"/>
    </source>
</evidence>
<comment type="caution">
    <text evidence="1">The sequence shown here is derived from an EMBL/GenBank/DDBJ whole genome shotgun (WGS) entry which is preliminary data.</text>
</comment>
<keyword evidence="2" id="KW-1185">Reference proteome</keyword>
<gene>
    <name evidence="1" type="ORF">ACFSW4_05800</name>
</gene>
<name>A0ABW5Q925_9BACI</name>
<accession>A0ABW5Q925</accession>
<evidence type="ECO:0008006" key="3">
    <source>
        <dbReference type="Google" id="ProtNLM"/>
    </source>
</evidence>
<reference evidence="2" key="1">
    <citation type="journal article" date="2019" name="Int. J. Syst. Evol. Microbiol.">
        <title>The Global Catalogue of Microorganisms (GCM) 10K type strain sequencing project: providing services to taxonomists for standard genome sequencing and annotation.</title>
        <authorList>
            <consortium name="The Broad Institute Genomics Platform"/>
            <consortium name="The Broad Institute Genome Sequencing Center for Infectious Disease"/>
            <person name="Wu L."/>
            <person name="Ma J."/>
        </authorList>
    </citation>
    <scope>NUCLEOTIDE SEQUENCE [LARGE SCALE GENOMIC DNA]</scope>
    <source>
        <strain evidence="2">TISTR 1571</strain>
    </source>
</reference>